<feature type="domain" description="Peptidase S9 prolyl oligopeptidase catalytic" evidence="2">
    <location>
        <begin position="626"/>
        <end position="830"/>
    </location>
</feature>
<keyword evidence="4" id="KW-1185">Reference proteome</keyword>
<dbReference type="PANTHER" id="PTHR42776:SF27">
    <property type="entry name" value="DIPEPTIDYL PEPTIDASE FAMILY MEMBER 6"/>
    <property type="match status" value="1"/>
</dbReference>
<evidence type="ECO:0000259" key="2">
    <source>
        <dbReference type="Pfam" id="PF00326"/>
    </source>
</evidence>
<dbReference type="Pfam" id="PF00326">
    <property type="entry name" value="Peptidase_S9"/>
    <property type="match status" value="1"/>
</dbReference>
<dbReference type="OrthoDB" id="108903at2"/>
<dbReference type="Gene3D" id="2.120.10.30">
    <property type="entry name" value="TolB, C-terminal domain"/>
    <property type="match status" value="1"/>
</dbReference>
<evidence type="ECO:0000313" key="4">
    <source>
        <dbReference type="Proteomes" id="UP000078148"/>
    </source>
</evidence>
<dbReference type="EMBL" id="CP013023">
    <property type="protein sequence ID" value="ANF94845.1"/>
    <property type="molecule type" value="Genomic_DNA"/>
</dbReference>
<evidence type="ECO:0000313" key="3">
    <source>
        <dbReference type="EMBL" id="ANF94845.1"/>
    </source>
</evidence>
<keyword evidence="1" id="KW-0378">Hydrolase</keyword>
<dbReference type="RefSeq" id="WP_060531219.1">
    <property type="nucleotide sequence ID" value="NZ_CP013023.1"/>
</dbReference>
<dbReference type="SUPFAM" id="SSF82171">
    <property type="entry name" value="DPP6 N-terminal domain-like"/>
    <property type="match status" value="1"/>
</dbReference>
<reference evidence="3 4" key="2">
    <citation type="journal article" date="2016" name="Int. J. Syst. Evol. Microbiol.">
        <title>Paenibacillus bovis sp. nov., isolated from raw yak (Bos grunniens) milk.</title>
        <authorList>
            <person name="Gao C."/>
            <person name="Han J."/>
            <person name="Liu Z."/>
            <person name="Xu X."/>
            <person name="Hang F."/>
            <person name="Wu Z."/>
        </authorList>
    </citation>
    <scope>NUCLEOTIDE SEQUENCE [LARGE SCALE GENOMIC DNA]</scope>
    <source>
        <strain evidence="3 4">BD3526</strain>
    </source>
</reference>
<evidence type="ECO:0000256" key="1">
    <source>
        <dbReference type="ARBA" id="ARBA00022801"/>
    </source>
</evidence>
<gene>
    <name evidence="3" type="ORF">AR543_01560</name>
</gene>
<dbReference type="Gene3D" id="3.40.50.1820">
    <property type="entry name" value="alpha/beta hydrolase"/>
    <property type="match status" value="1"/>
</dbReference>
<accession>A0A172ZB25</accession>
<organism evidence="3 4">
    <name type="scientific">Paenibacillus bovis</name>
    <dbReference type="NCBI Taxonomy" id="1616788"/>
    <lineage>
        <taxon>Bacteria</taxon>
        <taxon>Bacillati</taxon>
        <taxon>Bacillota</taxon>
        <taxon>Bacilli</taxon>
        <taxon>Bacillales</taxon>
        <taxon>Paenibacillaceae</taxon>
        <taxon>Paenibacillus</taxon>
    </lineage>
</organism>
<dbReference type="GO" id="GO:0004252">
    <property type="term" value="F:serine-type endopeptidase activity"/>
    <property type="evidence" value="ECO:0007669"/>
    <property type="project" value="TreeGrafter"/>
</dbReference>
<reference evidence="4" key="1">
    <citation type="submission" date="2015-10" db="EMBL/GenBank/DDBJ databases">
        <title>Genome of Paenibacillus bovis sp. nov.</title>
        <authorList>
            <person name="Wu Z."/>
            <person name="Gao C."/>
            <person name="Liu Z."/>
            <person name="Zheng H."/>
        </authorList>
    </citation>
    <scope>NUCLEOTIDE SEQUENCE [LARGE SCALE GENOMIC DNA]</scope>
    <source>
        <strain evidence="4">BD3526</strain>
    </source>
</reference>
<dbReference type="InterPro" id="IPR011042">
    <property type="entry name" value="6-blade_b-propeller_TolB-like"/>
</dbReference>
<proteinExistence type="predicted"/>
<dbReference type="GO" id="GO:0006508">
    <property type="term" value="P:proteolysis"/>
    <property type="evidence" value="ECO:0007669"/>
    <property type="project" value="InterPro"/>
</dbReference>
<dbReference type="Proteomes" id="UP000078148">
    <property type="component" value="Chromosome"/>
</dbReference>
<dbReference type="InterPro" id="IPR029058">
    <property type="entry name" value="AB_hydrolase_fold"/>
</dbReference>
<protein>
    <recommendedName>
        <fullName evidence="2">Peptidase S9 prolyl oligopeptidase catalytic domain-containing protein</fullName>
    </recommendedName>
</protein>
<dbReference type="KEGG" id="pbv:AR543_01560"/>
<dbReference type="AlphaFoldDB" id="A0A172ZB25"/>
<name>A0A172ZB25_9BACL</name>
<dbReference type="SUPFAM" id="SSF53474">
    <property type="entry name" value="alpha/beta-Hydrolases"/>
    <property type="match status" value="1"/>
</dbReference>
<sequence>MDTRARWSGWYLETAMQLPFRYDEEQLEEMMDRYAVMLTSPEDLRSASRQQATVQEAYGTIELWRTEVIVTAAAEIQIQALEGSDLLEKGRLYCNGQHREEAAEPIQLYPGSHRLSLLLYCPESPKSANTTDKYAQQQHLPGMLQDEIGVLPLDPEAARARFSLHSMDTWSEYIEAAVSPNGKWAAMIIRHPDMAQDMYTYQLQIYQVTDDELKLHRSLSIREPHTLRFSADSLRLAFVAVAAEGYWDMIVCLEMMTGQERILISGLHHAGQLAWHPQADELFFVCDDHDGPEEYRVLHIRELPERLPWWRPQKVIGRLLLQQRMPGGEVLLQRLSPKMHDVQHLHIHGSSGSLYYIEEQRSDSVHPVLLLHQLNLLSGKDTVQQLPNALITGMQLSPSGEKLSYIGSRWKEPTKENGYGVNIYDLRTHILQLSDGSIYQLDHPSPAQSGTPVGIARLNQEMVWVNEDHLRYVITAGSATGMVDCYGLEGNDQAARYTVCLDAGAARLHSFTTAGTALALYSNQGRPYEPAWYTSPLQYPEAAESWYPIKQQPDTFAAGEAIFSDWSVYQPIEPYGEEENSDRAKARMWIAWPEYSARAQSSSIPLVVYLYGGASPLLQGFDPLHQCLVTHGMAVLVLNPLGAAGYGAGSADRHVNDWGRQAVEEISEMLEQVLERYPVINRQAIGIYGGSYGGFLSYLLAAHTSWFSAVCTIGGISNITSYWGSSQVGYLYGLSALSGSYPWSHPEIYVQQSPLFYSQHIEAPVLMLHGEQDHNVPVGESEQLFTALRMQNKPAEMMIFAGEQHAIRSKPRAYMASQKYIVAWFEKYLNRNPQLWEELTGPEIEITLE</sequence>
<dbReference type="STRING" id="1616788.AR543_01560"/>
<dbReference type="PANTHER" id="PTHR42776">
    <property type="entry name" value="SERINE PEPTIDASE S9 FAMILY MEMBER"/>
    <property type="match status" value="1"/>
</dbReference>
<dbReference type="InterPro" id="IPR001375">
    <property type="entry name" value="Peptidase_S9_cat"/>
</dbReference>